<dbReference type="EMBL" id="PIUK01000367">
    <property type="protein sequence ID" value="MBY6278169.1"/>
    <property type="molecule type" value="Genomic_DNA"/>
</dbReference>
<dbReference type="AlphaFoldDB" id="A0A953IF17"/>
<evidence type="ECO:0000313" key="1">
    <source>
        <dbReference type="EMBL" id="MBY6278169.1"/>
    </source>
</evidence>
<proteinExistence type="predicted"/>
<organism evidence="1 2">
    <name type="scientific">Symbiobacterium thermophilum</name>
    <dbReference type="NCBI Taxonomy" id="2734"/>
    <lineage>
        <taxon>Bacteria</taxon>
        <taxon>Bacillati</taxon>
        <taxon>Bacillota</taxon>
        <taxon>Clostridia</taxon>
        <taxon>Eubacteriales</taxon>
        <taxon>Symbiobacteriaceae</taxon>
        <taxon>Symbiobacterium</taxon>
    </lineage>
</organism>
<reference evidence="1" key="1">
    <citation type="submission" date="2017-11" db="EMBL/GenBank/DDBJ databases">
        <title>Three new genomes from thermophilic consortium.</title>
        <authorList>
            <person name="Quaggio R."/>
            <person name="Amgarten D."/>
            <person name="Setubal J.C."/>
        </authorList>
    </citation>
    <scope>NUCLEOTIDE SEQUENCE</scope>
    <source>
        <strain evidence="1">ZCTH01-B2</strain>
    </source>
</reference>
<name>A0A953IF17_SYMTR</name>
<evidence type="ECO:0000313" key="2">
    <source>
        <dbReference type="Proteomes" id="UP000732377"/>
    </source>
</evidence>
<dbReference type="RefSeq" id="WP_273381612.1">
    <property type="nucleotide sequence ID" value="NZ_PIUK01000367.1"/>
</dbReference>
<accession>A0A953IF17</accession>
<protein>
    <submittedName>
        <fullName evidence="1">Uncharacterized protein</fullName>
    </submittedName>
</protein>
<dbReference type="Proteomes" id="UP000732377">
    <property type="component" value="Unassembled WGS sequence"/>
</dbReference>
<comment type="caution">
    <text evidence="1">The sequence shown here is derived from an EMBL/GenBank/DDBJ whole genome shotgun (WGS) entry which is preliminary data.</text>
</comment>
<gene>
    <name evidence="1" type="ORF">CWE10_18725</name>
</gene>
<sequence length="104" mass="11726">MRHDDELLLAQILRDGIATVEDMGERVKITRDVLGALSRLGLNTAARSVEDEIDKEECLEHGICHLCGGELSRRDVPEYHPYGSTVAVERRQVVYCQECGWEAE</sequence>